<organism evidence="1 2">
    <name type="scientific">Nocardioides endophyticus</name>
    <dbReference type="NCBI Taxonomy" id="1353775"/>
    <lineage>
        <taxon>Bacteria</taxon>
        <taxon>Bacillati</taxon>
        <taxon>Actinomycetota</taxon>
        <taxon>Actinomycetes</taxon>
        <taxon>Propionibacteriales</taxon>
        <taxon>Nocardioidaceae</taxon>
        <taxon>Nocardioides</taxon>
    </lineage>
</organism>
<name>A0ABP8ZKM6_9ACTN</name>
<dbReference type="InterPro" id="IPR017517">
    <property type="entry name" value="Maleyloyr_isom"/>
</dbReference>
<protein>
    <submittedName>
        <fullName evidence="1">TIGR03085 family metal-binding protein</fullName>
    </submittedName>
</protein>
<accession>A0ABP8ZKM6</accession>
<dbReference type="EMBL" id="BAABKN010000036">
    <property type="protein sequence ID" value="GAA4758879.1"/>
    <property type="molecule type" value="Genomic_DNA"/>
</dbReference>
<dbReference type="InterPro" id="IPR034660">
    <property type="entry name" value="DinB/YfiT-like"/>
</dbReference>
<proteinExistence type="predicted"/>
<dbReference type="NCBIfam" id="TIGR03083">
    <property type="entry name" value="maleylpyruvate isomerase family mycothiol-dependent enzyme"/>
    <property type="match status" value="1"/>
</dbReference>
<dbReference type="Proteomes" id="UP001499882">
    <property type="component" value="Unassembled WGS sequence"/>
</dbReference>
<dbReference type="SUPFAM" id="SSF109854">
    <property type="entry name" value="DinB/YfiT-like putative metalloenzymes"/>
    <property type="match status" value="1"/>
</dbReference>
<evidence type="ECO:0000313" key="1">
    <source>
        <dbReference type="EMBL" id="GAA4758879.1"/>
    </source>
</evidence>
<dbReference type="InterPro" id="IPR017519">
    <property type="entry name" value="CHP03085"/>
</dbReference>
<dbReference type="NCBIfam" id="TIGR03085">
    <property type="entry name" value="TIGR03085 family metal-binding protein"/>
    <property type="match status" value="1"/>
</dbReference>
<sequence>MTEPLSRRERAALCDLALEVGPDSPTECTGWTAKDLVIHLLVRERSPLGAAGIMASPLAGFTKRASERFEQREYAALVDRLRSPGGMFAIPAVDKAANTFEYVVHHEDLRRSQPGWEPRQLDLVDLDALWGQLAKGLGFFGRKLPGPTVVRRADTGATAVGKKGAAAVTVTGDVVELVLFLFGRPAARGLEFDGPDEAVSALREADLGA</sequence>
<keyword evidence="2" id="KW-1185">Reference proteome</keyword>
<reference evidence="2" key="1">
    <citation type="journal article" date="2019" name="Int. J. Syst. Evol. Microbiol.">
        <title>The Global Catalogue of Microorganisms (GCM) 10K type strain sequencing project: providing services to taxonomists for standard genome sequencing and annotation.</title>
        <authorList>
            <consortium name="The Broad Institute Genomics Platform"/>
            <consortium name="The Broad Institute Genome Sequencing Center for Infectious Disease"/>
            <person name="Wu L."/>
            <person name="Ma J."/>
        </authorList>
    </citation>
    <scope>NUCLEOTIDE SEQUENCE [LARGE SCALE GENOMIC DNA]</scope>
    <source>
        <strain evidence="2">JCM 18532</strain>
    </source>
</reference>
<evidence type="ECO:0000313" key="2">
    <source>
        <dbReference type="Proteomes" id="UP001499882"/>
    </source>
</evidence>
<gene>
    <name evidence="1" type="ORF">GCM10023350_51000</name>
</gene>
<dbReference type="RefSeq" id="WP_345529940.1">
    <property type="nucleotide sequence ID" value="NZ_BAABKN010000036.1"/>
</dbReference>
<comment type="caution">
    <text evidence="1">The sequence shown here is derived from an EMBL/GenBank/DDBJ whole genome shotgun (WGS) entry which is preliminary data.</text>
</comment>